<comment type="caution">
    <text evidence="2">The sequence shown here is derived from an EMBL/GenBank/DDBJ whole genome shotgun (WGS) entry which is preliminary data.</text>
</comment>
<reference evidence="3" key="1">
    <citation type="journal article" date="2015" name="Nat. Genet.">
        <title>The genome and transcriptome of the zoonotic hookworm Ancylostoma ceylanicum identify infection-specific gene families.</title>
        <authorList>
            <person name="Schwarz E.M."/>
            <person name="Hu Y."/>
            <person name="Antoshechkin I."/>
            <person name="Miller M.M."/>
            <person name="Sternberg P.W."/>
            <person name="Aroian R.V."/>
        </authorList>
    </citation>
    <scope>NUCLEOTIDE SEQUENCE</scope>
    <source>
        <strain evidence="3">HY135</strain>
    </source>
</reference>
<organism evidence="2 3">
    <name type="scientific">Ancylostoma ceylanicum</name>
    <dbReference type="NCBI Taxonomy" id="53326"/>
    <lineage>
        <taxon>Eukaryota</taxon>
        <taxon>Metazoa</taxon>
        <taxon>Ecdysozoa</taxon>
        <taxon>Nematoda</taxon>
        <taxon>Chromadorea</taxon>
        <taxon>Rhabditida</taxon>
        <taxon>Rhabditina</taxon>
        <taxon>Rhabditomorpha</taxon>
        <taxon>Strongyloidea</taxon>
        <taxon>Ancylostomatidae</taxon>
        <taxon>Ancylostomatinae</taxon>
        <taxon>Ancylostoma</taxon>
    </lineage>
</organism>
<dbReference type="Proteomes" id="UP000024635">
    <property type="component" value="Unassembled WGS sequence"/>
</dbReference>
<keyword evidence="3" id="KW-1185">Reference proteome</keyword>
<evidence type="ECO:0000313" key="3">
    <source>
        <dbReference type="Proteomes" id="UP000024635"/>
    </source>
</evidence>
<feature type="compositionally biased region" description="Basic and acidic residues" evidence="1">
    <location>
        <begin position="56"/>
        <end position="84"/>
    </location>
</feature>
<protein>
    <submittedName>
        <fullName evidence="2">Uncharacterized protein</fullName>
    </submittedName>
</protein>
<dbReference type="OrthoDB" id="5868288at2759"/>
<sequence>MAGRLSLLNMPNIHTSEDLEEHMEELVTLSEDEKFLFLLTLLTRVLPGRGTSYAEKVKSGLRDATESSRPEKKGRSADEMERQRSVVISGLPEPEHTLRGEERMKFEWRNIWSLLEELEFNCSPVKVCRLGIPKPDLQRLLKLVLPTSTYQQMLLRAARKLRGSIKFQSVFVRPSLTQEERRVGYALRQQRRHLLGKQDGRYRVERDRLFDLDKKIHIPLDRTFYPSKQEKHHNTLRKSASTFDATDDLENNPPNSIAINSYGGACICALCPASTASTQPALN</sequence>
<proteinExistence type="predicted"/>
<evidence type="ECO:0000313" key="2">
    <source>
        <dbReference type="EMBL" id="EYC37413.1"/>
    </source>
</evidence>
<dbReference type="AlphaFoldDB" id="A0A016WEH3"/>
<accession>A0A016WEH3</accession>
<evidence type="ECO:0000256" key="1">
    <source>
        <dbReference type="SAM" id="MobiDB-lite"/>
    </source>
</evidence>
<name>A0A016WEH3_9BILA</name>
<dbReference type="EMBL" id="JARK01000393">
    <property type="protein sequence ID" value="EYC37413.1"/>
    <property type="molecule type" value="Genomic_DNA"/>
</dbReference>
<gene>
    <name evidence="2" type="primary">Acey_s0793.g2384</name>
    <name evidence="2" type="ORF">Y032_0793g2384</name>
</gene>
<feature type="region of interest" description="Disordered" evidence="1">
    <location>
        <begin position="56"/>
        <end position="94"/>
    </location>
</feature>